<dbReference type="AlphaFoldDB" id="A0A5M4ZYQ6"/>
<feature type="compositionally biased region" description="Polar residues" evidence="9">
    <location>
        <begin position="207"/>
        <end position="223"/>
    </location>
</feature>
<dbReference type="GO" id="GO:0010340">
    <property type="term" value="F:carboxyl-O-methyltransferase activity"/>
    <property type="evidence" value="ECO:0007669"/>
    <property type="project" value="UniProtKB-UniRule"/>
</dbReference>
<reference evidence="11 14" key="1">
    <citation type="journal article" date="2019" name="Nat. Med.">
        <title>A library of human gut bacterial isolates paired with longitudinal multiomics data enables mechanistic microbiome research.</title>
        <authorList>
            <person name="Poyet M."/>
            <person name="Groussin M."/>
            <person name="Gibbons S.M."/>
            <person name="Avila-Pacheco J."/>
            <person name="Jiang X."/>
            <person name="Kearney S.M."/>
            <person name="Perrotta A.R."/>
            <person name="Berdy B."/>
            <person name="Zhao S."/>
            <person name="Lieberman T.D."/>
            <person name="Swanson P.K."/>
            <person name="Smith M."/>
            <person name="Roesemann S."/>
            <person name="Alexander J.E."/>
            <person name="Rich S.A."/>
            <person name="Livny J."/>
            <person name="Vlamakis H."/>
            <person name="Clish C."/>
            <person name="Bullock K."/>
            <person name="Deik A."/>
            <person name="Scott J."/>
            <person name="Pierce K.A."/>
            <person name="Xavier R.J."/>
            <person name="Alm E.J."/>
        </authorList>
    </citation>
    <scope>NUCLEOTIDE SEQUENCE [LARGE SCALE GENOMIC DNA]</scope>
    <source>
        <strain evidence="11 14">BIOML-A183</strain>
    </source>
</reference>
<dbReference type="GO" id="GO:0008757">
    <property type="term" value="F:S-adenosylmethionine-dependent methyltransferase activity"/>
    <property type="evidence" value="ECO:0007669"/>
    <property type="project" value="InterPro"/>
</dbReference>
<protein>
    <recommendedName>
        <fullName evidence="3 8">Malonyl-[acyl-carrier protein] O-methyltransferase</fullName>
        <shortName evidence="8">Malonyl-ACP O-methyltransferase</shortName>
        <ecNumber evidence="3 8">2.1.1.197</ecNumber>
    </recommendedName>
    <alternativeName>
        <fullName evidence="8">Biotin synthesis protein BioC</fullName>
    </alternativeName>
</protein>
<name>A0A5M4ZYQ6_BACOV</name>
<dbReference type="SUPFAM" id="SSF53335">
    <property type="entry name" value="S-adenosyl-L-methionine-dependent methyltransferases"/>
    <property type="match status" value="1"/>
</dbReference>
<reference evidence="12" key="2">
    <citation type="submission" date="2022-10" db="EMBL/GenBank/DDBJ databases">
        <title>Human gut microbiome strain richness.</title>
        <authorList>
            <person name="Chen-Liaw A."/>
        </authorList>
    </citation>
    <scope>NUCLEOTIDE SEQUENCE</scope>
    <source>
        <strain evidence="12">F7_m1001271B151109d0_201107</strain>
        <strain evidence="13">RTP21484st1_H8_RTP21484_190118</strain>
    </source>
</reference>
<organism evidence="11 14">
    <name type="scientific">Bacteroides ovatus</name>
    <dbReference type="NCBI Taxonomy" id="28116"/>
    <lineage>
        <taxon>Bacteria</taxon>
        <taxon>Pseudomonadati</taxon>
        <taxon>Bacteroidota</taxon>
        <taxon>Bacteroidia</taxon>
        <taxon>Bacteroidales</taxon>
        <taxon>Bacteroidaceae</taxon>
        <taxon>Bacteroides</taxon>
    </lineage>
</organism>
<dbReference type="Proteomes" id="UP000460135">
    <property type="component" value="Unassembled WGS sequence"/>
</dbReference>
<comment type="pathway">
    <text evidence="2 8">Cofactor biosynthesis; biotin biosynthesis.</text>
</comment>
<keyword evidence="5 8" id="KW-0808">Transferase</keyword>
<dbReference type="Gene3D" id="3.40.50.150">
    <property type="entry name" value="Vaccinia Virus protein VP39"/>
    <property type="match status" value="1"/>
</dbReference>
<dbReference type="GO" id="GO:0032259">
    <property type="term" value="P:methylation"/>
    <property type="evidence" value="ECO:0007669"/>
    <property type="project" value="UniProtKB-KW"/>
</dbReference>
<evidence type="ECO:0000259" key="10">
    <source>
        <dbReference type="Pfam" id="PF08241"/>
    </source>
</evidence>
<gene>
    <name evidence="8 11" type="primary">bioC</name>
    <name evidence="11" type="ORF">F3F51_28440</name>
    <name evidence="12" type="ORF">PO240_13280</name>
    <name evidence="13" type="ORF">PQ628_06235</name>
</gene>
<evidence type="ECO:0000256" key="3">
    <source>
        <dbReference type="ARBA" id="ARBA00012327"/>
    </source>
</evidence>
<dbReference type="InterPro" id="IPR013216">
    <property type="entry name" value="Methyltransf_11"/>
</dbReference>
<proteinExistence type="inferred from homology"/>
<dbReference type="Pfam" id="PF08241">
    <property type="entry name" value="Methyltransf_11"/>
    <property type="match status" value="1"/>
</dbReference>
<feature type="domain" description="Methyltransferase type 11" evidence="10">
    <location>
        <begin position="48"/>
        <end position="141"/>
    </location>
</feature>
<evidence type="ECO:0000313" key="12">
    <source>
        <dbReference type="EMBL" id="MDC2408845.1"/>
    </source>
</evidence>
<dbReference type="GeneID" id="29451897"/>
<feature type="compositionally biased region" description="Low complexity" evidence="9">
    <location>
        <begin position="224"/>
        <end position="244"/>
    </location>
</feature>
<comment type="similarity">
    <text evidence="8">Belongs to the methyltransferase superfamily.</text>
</comment>
<dbReference type="PANTHER" id="PTHR43861:SF1">
    <property type="entry name" value="TRANS-ACONITATE 2-METHYLTRANSFERASE"/>
    <property type="match status" value="1"/>
</dbReference>
<comment type="function">
    <text evidence="8">Converts the free carboxyl group of a malonyl-thioester to its methyl ester by transfer of a methyl group from S-adenosyl-L-methionine (SAM). It allows to synthesize pimeloyl-ACP via the fatty acid synthetic pathway.</text>
</comment>
<dbReference type="EC" id="2.1.1.197" evidence="3 8"/>
<keyword evidence="6 8" id="KW-0949">S-adenosyl-L-methionine</keyword>
<evidence type="ECO:0000313" key="13">
    <source>
        <dbReference type="EMBL" id="MDC7957801.1"/>
    </source>
</evidence>
<accession>A0A5M4ZYQ6</accession>
<evidence type="ECO:0000313" key="14">
    <source>
        <dbReference type="Proteomes" id="UP000460135"/>
    </source>
</evidence>
<feature type="region of interest" description="Disordered" evidence="9">
    <location>
        <begin position="207"/>
        <end position="248"/>
    </location>
</feature>
<dbReference type="InterPro" id="IPR029063">
    <property type="entry name" value="SAM-dependent_MTases_sf"/>
</dbReference>
<evidence type="ECO:0000256" key="4">
    <source>
        <dbReference type="ARBA" id="ARBA00022603"/>
    </source>
</evidence>
<comment type="catalytic activity">
    <reaction evidence="1 8">
        <text>malonyl-[ACP] + S-adenosyl-L-methionine = malonyl-[ACP] methyl ester + S-adenosyl-L-homocysteine</text>
        <dbReference type="Rhea" id="RHEA:17105"/>
        <dbReference type="Rhea" id="RHEA-COMP:9623"/>
        <dbReference type="Rhea" id="RHEA-COMP:9954"/>
        <dbReference type="ChEBI" id="CHEBI:57856"/>
        <dbReference type="ChEBI" id="CHEBI:59789"/>
        <dbReference type="ChEBI" id="CHEBI:78449"/>
        <dbReference type="ChEBI" id="CHEBI:78845"/>
        <dbReference type="EC" id="2.1.1.197"/>
    </reaction>
</comment>
<dbReference type="NCBIfam" id="TIGR02072">
    <property type="entry name" value="BioC"/>
    <property type="match status" value="1"/>
</dbReference>
<dbReference type="EMBL" id="JAQQPO010000006">
    <property type="protein sequence ID" value="MDC7957801.1"/>
    <property type="molecule type" value="Genomic_DNA"/>
</dbReference>
<evidence type="ECO:0000256" key="8">
    <source>
        <dbReference type="HAMAP-Rule" id="MF_00835"/>
    </source>
</evidence>
<dbReference type="EMBL" id="VWLX01000038">
    <property type="protein sequence ID" value="KAA3796994.1"/>
    <property type="molecule type" value="Genomic_DNA"/>
</dbReference>
<comment type="caution">
    <text evidence="11">The sequence shown here is derived from an EMBL/GenBank/DDBJ whole genome shotgun (WGS) entry which is preliminary data.</text>
</comment>
<dbReference type="CDD" id="cd02440">
    <property type="entry name" value="AdoMet_MTases"/>
    <property type="match status" value="1"/>
</dbReference>
<keyword evidence="7 8" id="KW-0093">Biotin biosynthesis</keyword>
<dbReference type="Proteomes" id="UP001214017">
    <property type="component" value="Unassembled WGS sequence"/>
</dbReference>
<evidence type="ECO:0000256" key="1">
    <source>
        <dbReference type="ARBA" id="ARBA00000852"/>
    </source>
</evidence>
<dbReference type="KEGG" id="boa:Bovatus_01489"/>
<dbReference type="GO" id="GO:0102130">
    <property type="term" value="F:malonyl-CoA methyltransferase activity"/>
    <property type="evidence" value="ECO:0007669"/>
    <property type="project" value="UniProtKB-EC"/>
</dbReference>
<dbReference type="GO" id="GO:0009102">
    <property type="term" value="P:biotin biosynthetic process"/>
    <property type="evidence" value="ECO:0007669"/>
    <property type="project" value="UniProtKB-UniRule"/>
</dbReference>
<evidence type="ECO:0000256" key="6">
    <source>
        <dbReference type="ARBA" id="ARBA00022691"/>
    </source>
</evidence>
<evidence type="ECO:0000256" key="9">
    <source>
        <dbReference type="SAM" id="MobiDB-lite"/>
    </source>
</evidence>
<dbReference type="UniPathway" id="UPA00078"/>
<dbReference type="RefSeq" id="WP_004297135.1">
    <property type="nucleotide sequence ID" value="NZ_BAABYJ010000001.1"/>
</dbReference>
<evidence type="ECO:0000256" key="5">
    <source>
        <dbReference type="ARBA" id="ARBA00022679"/>
    </source>
</evidence>
<sequence length="288" mass="32971">MNKRLIAERFSKAITTYPKEANVQRQIAGKMIRLLTEHIPSPCSKVIEFGCGTGIYSRMLLQALRPEELLLNDLCPDMKYCCEDLLMKKQVSFLPGDAETVSFPTESTLITSCSALQWFESPENFFERCNTLLNNQGYFAFSTFGKENMKEIRELTGNGLPYRSREELEVALSPHFDILYSEEELIPLSFEDPIKVLYHLKQTGVNGLSTQSSPTGKQENDLCSSDNNSKNNSRTNSKNNSKNNLPQQQWTRRDLQLFCERYTQEFTQGTSVSLTYHPIYIIAKKKKV</sequence>
<evidence type="ECO:0000256" key="2">
    <source>
        <dbReference type="ARBA" id="ARBA00004746"/>
    </source>
</evidence>
<evidence type="ECO:0000313" key="11">
    <source>
        <dbReference type="EMBL" id="KAA3796994.1"/>
    </source>
</evidence>
<dbReference type="HAMAP" id="MF_00835">
    <property type="entry name" value="BioC"/>
    <property type="match status" value="1"/>
</dbReference>
<evidence type="ECO:0000256" key="7">
    <source>
        <dbReference type="ARBA" id="ARBA00022756"/>
    </source>
</evidence>
<dbReference type="EMBL" id="JAQNWR010000008">
    <property type="protein sequence ID" value="MDC2408845.1"/>
    <property type="molecule type" value="Genomic_DNA"/>
</dbReference>
<dbReference type="PANTHER" id="PTHR43861">
    <property type="entry name" value="TRANS-ACONITATE 2-METHYLTRANSFERASE-RELATED"/>
    <property type="match status" value="1"/>
</dbReference>
<dbReference type="Proteomes" id="UP001215078">
    <property type="component" value="Unassembled WGS sequence"/>
</dbReference>
<dbReference type="InterPro" id="IPR011814">
    <property type="entry name" value="BioC"/>
</dbReference>
<keyword evidence="4 8" id="KW-0489">Methyltransferase</keyword>